<accession>A0A2S2QA61</accession>
<feature type="transmembrane region" description="Helical" evidence="2">
    <location>
        <begin position="162"/>
        <end position="183"/>
    </location>
</feature>
<dbReference type="GO" id="GO:0005886">
    <property type="term" value="C:plasma membrane"/>
    <property type="evidence" value="ECO:0007669"/>
    <property type="project" value="TreeGrafter"/>
</dbReference>
<evidence type="ECO:0000313" key="5">
    <source>
        <dbReference type="RefSeq" id="XP_025423243.1"/>
    </source>
</evidence>
<comment type="similarity">
    <text evidence="1">Belongs to the reduced folate carrier (RFC) transporter (TC 2.A.48) family.</text>
</comment>
<dbReference type="RefSeq" id="XP_025423243.1">
    <property type="nucleotide sequence ID" value="XM_025567458.1"/>
</dbReference>
<proteinExistence type="inferred from homology"/>
<organism evidence="3">
    <name type="scientific">Sipha flava</name>
    <name type="common">yellow sugarcane aphid</name>
    <dbReference type="NCBI Taxonomy" id="143950"/>
    <lineage>
        <taxon>Eukaryota</taxon>
        <taxon>Metazoa</taxon>
        <taxon>Ecdysozoa</taxon>
        <taxon>Arthropoda</taxon>
        <taxon>Hexapoda</taxon>
        <taxon>Insecta</taxon>
        <taxon>Pterygota</taxon>
        <taxon>Neoptera</taxon>
        <taxon>Paraneoptera</taxon>
        <taxon>Hemiptera</taxon>
        <taxon>Sternorrhyncha</taxon>
        <taxon>Aphidomorpha</taxon>
        <taxon>Aphidoidea</taxon>
        <taxon>Aphididae</taxon>
        <taxon>Sipha</taxon>
    </lineage>
</organism>
<evidence type="ECO:0000256" key="1">
    <source>
        <dbReference type="ARBA" id="ARBA00005773"/>
    </source>
</evidence>
<name>A0A2S2QA61_9HEMI</name>
<feature type="transmembrane region" description="Helical" evidence="2">
    <location>
        <begin position="395"/>
        <end position="412"/>
    </location>
</feature>
<feature type="transmembrane region" description="Helical" evidence="2">
    <location>
        <begin position="274"/>
        <end position="292"/>
    </location>
</feature>
<keyword evidence="2" id="KW-0472">Membrane</keyword>
<feature type="transmembrane region" description="Helical" evidence="2">
    <location>
        <begin position="304"/>
        <end position="324"/>
    </location>
</feature>
<keyword evidence="4" id="KW-1185">Reference proteome</keyword>
<sequence>MHSWTTIIALVVVFIFAVEFRPLDYFMTTYLTSPRLNITLSQATDELAHLRDYSNILSILVITIITDYLLYKPVLLFNVFCGILFYVNLVMLPNFIRLKVFELFGAFFIPHEVVYLSYLFARVHDKRYYQATSGLARTAMLLGKFCSSVFAQTLLFTRGKSYVKDLPCFTLGSVVFAFVWASFLPPVRRRNYKDDVIAKLMVNNNNEQSTTMNEKLQPSSKSISRQMWKNLNESYKNLIVLKWSIWYCLGLVGYMIINMSFLSHEFGENEQVNGVVESLTMLIGAVSSYKIGVRRVNWELKCNAFIGSGTLILGMCVIFCYFHQQMLSVQLSYILFGSLIQAMFVISWSEIAKQLKNKCYALIMCFNTFISLVVLLCYKELFIRGNIFQINIPEQVLLFGSTYIIIGIIYLIPCGIEFKRSLENSCSVYDVSY</sequence>
<feature type="transmembrane region" description="Helical" evidence="2">
    <location>
        <begin position="75"/>
        <end position="97"/>
    </location>
</feature>
<feature type="transmembrane region" description="Helical" evidence="2">
    <location>
        <begin position="103"/>
        <end position="123"/>
    </location>
</feature>
<evidence type="ECO:0000256" key="2">
    <source>
        <dbReference type="SAM" id="Phobius"/>
    </source>
</evidence>
<evidence type="ECO:0000313" key="4">
    <source>
        <dbReference type="Proteomes" id="UP000694846"/>
    </source>
</evidence>
<dbReference type="InterPro" id="IPR036259">
    <property type="entry name" value="MFS_trans_sf"/>
</dbReference>
<evidence type="ECO:0000313" key="3">
    <source>
        <dbReference type="EMBL" id="MBY74623.1"/>
    </source>
</evidence>
<keyword evidence="2" id="KW-0812">Transmembrane</keyword>
<dbReference type="AlphaFoldDB" id="A0A2S2QA61"/>
<dbReference type="EMBL" id="GGMS01005420">
    <property type="protein sequence ID" value="MBY74623.1"/>
    <property type="molecule type" value="Transcribed_RNA"/>
</dbReference>
<feature type="transmembrane region" description="Helical" evidence="2">
    <location>
        <begin position="360"/>
        <end position="383"/>
    </location>
</feature>
<reference evidence="3" key="1">
    <citation type="submission" date="2018-04" db="EMBL/GenBank/DDBJ databases">
        <title>Transcriptome assembly of Sipha flava.</title>
        <authorList>
            <person name="Scully E.D."/>
            <person name="Geib S.M."/>
            <person name="Palmer N.A."/>
            <person name="Koch K."/>
            <person name="Bradshaw J."/>
            <person name="Heng-Moss T."/>
            <person name="Sarath G."/>
        </authorList>
    </citation>
    <scope>NUCLEOTIDE SEQUENCE</scope>
</reference>
<feature type="transmembrane region" description="Helical" evidence="2">
    <location>
        <begin position="244"/>
        <end position="262"/>
    </location>
</feature>
<dbReference type="GO" id="GO:0090482">
    <property type="term" value="F:vitamin transmembrane transporter activity"/>
    <property type="evidence" value="ECO:0007669"/>
    <property type="project" value="InterPro"/>
</dbReference>
<dbReference type="Gene3D" id="1.20.1250.20">
    <property type="entry name" value="MFS general substrate transporter like domains"/>
    <property type="match status" value="1"/>
</dbReference>
<dbReference type="Proteomes" id="UP000694846">
    <property type="component" value="Unplaced"/>
</dbReference>
<dbReference type="Pfam" id="PF01770">
    <property type="entry name" value="Folate_carrier"/>
    <property type="match status" value="1"/>
</dbReference>
<feature type="transmembrane region" description="Helical" evidence="2">
    <location>
        <begin position="330"/>
        <end position="348"/>
    </location>
</feature>
<dbReference type="PANTHER" id="PTHR10686:SF18">
    <property type="entry name" value="IP11787P-RELATED"/>
    <property type="match status" value="1"/>
</dbReference>
<gene>
    <name evidence="3" type="primary">SLC19A1_0</name>
    <name evidence="5" type="synonym">LOC112692708</name>
    <name evidence="3" type="ORF">g.80313</name>
</gene>
<dbReference type="PANTHER" id="PTHR10686">
    <property type="entry name" value="FOLATE TRANSPORTER"/>
    <property type="match status" value="1"/>
</dbReference>
<reference evidence="5" key="2">
    <citation type="submission" date="2025-04" db="UniProtKB">
        <authorList>
            <consortium name="RefSeq"/>
        </authorList>
    </citation>
    <scope>IDENTIFICATION</scope>
    <source>
        <tissue evidence="5">Whole body</tissue>
    </source>
</reference>
<feature type="transmembrane region" description="Helical" evidence="2">
    <location>
        <begin position="135"/>
        <end position="156"/>
    </location>
</feature>
<dbReference type="OrthoDB" id="18814at2759"/>
<keyword evidence="2" id="KW-1133">Transmembrane helix</keyword>
<protein>
    <submittedName>
        <fullName evidence="3 5">Folate transporter 1</fullName>
    </submittedName>
</protein>
<dbReference type="SUPFAM" id="SSF103473">
    <property type="entry name" value="MFS general substrate transporter"/>
    <property type="match status" value="1"/>
</dbReference>
<dbReference type="InterPro" id="IPR002666">
    <property type="entry name" value="Folate_carrier"/>
</dbReference>